<dbReference type="Proteomes" id="UP000195611">
    <property type="component" value="Unassembled WGS sequence"/>
</dbReference>
<dbReference type="GeneID" id="69986501"/>
<organism evidence="2 3">
    <name type="scientific">Marinilactibacillus psychrotolerans 42ea</name>
    <dbReference type="NCBI Taxonomy" id="1255609"/>
    <lineage>
        <taxon>Bacteria</taxon>
        <taxon>Bacillati</taxon>
        <taxon>Bacillota</taxon>
        <taxon>Bacilli</taxon>
        <taxon>Lactobacillales</taxon>
        <taxon>Carnobacteriaceae</taxon>
        <taxon>Marinilactibacillus</taxon>
    </lineage>
</organism>
<protein>
    <submittedName>
        <fullName evidence="2">Mobile element protein</fullName>
    </submittedName>
</protein>
<evidence type="ECO:0000313" key="2">
    <source>
        <dbReference type="EMBL" id="SJN45992.1"/>
    </source>
</evidence>
<evidence type="ECO:0000259" key="1">
    <source>
        <dbReference type="Pfam" id="PF13333"/>
    </source>
</evidence>
<feature type="domain" description="Integrase catalytic" evidence="1">
    <location>
        <begin position="15"/>
        <end position="57"/>
    </location>
</feature>
<dbReference type="GO" id="GO:0015074">
    <property type="term" value="P:DNA integration"/>
    <property type="evidence" value="ECO:0007669"/>
    <property type="project" value="InterPro"/>
</dbReference>
<dbReference type="AlphaFoldDB" id="A0A1R4KNZ4"/>
<evidence type="ECO:0000313" key="3">
    <source>
        <dbReference type="Proteomes" id="UP000195611"/>
    </source>
</evidence>
<name>A0A1R4KNZ4_9LACT</name>
<accession>A0A1R4KNZ4</accession>
<dbReference type="EMBL" id="FUKW01000171">
    <property type="protein sequence ID" value="SJN45992.1"/>
    <property type="molecule type" value="Genomic_DNA"/>
</dbReference>
<dbReference type="RefSeq" id="WP_002297837.1">
    <property type="nucleotide sequence ID" value="NZ_FUKW01000171.1"/>
</dbReference>
<dbReference type="Pfam" id="PF13333">
    <property type="entry name" value="rve_2"/>
    <property type="match status" value="1"/>
</dbReference>
<sequence>MVLQTDLCSQYTIIESSYASLKKEEVYTTTYSDFEEAKRALFSYISSIGYLTPQEFEDLSREEIA</sequence>
<gene>
    <name evidence="2" type="ORF">FM115_11480</name>
</gene>
<proteinExistence type="predicted"/>
<dbReference type="InterPro" id="IPR001584">
    <property type="entry name" value="Integrase_cat-core"/>
</dbReference>
<reference evidence="2 3" key="1">
    <citation type="submission" date="2017-02" db="EMBL/GenBank/DDBJ databases">
        <authorList>
            <person name="Peterson S.W."/>
        </authorList>
    </citation>
    <scope>NUCLEOTIDE SEQUENCE [LARGE SCALE GENOMIC DNA]</scope>
    <source>
        <strain evidence="2 3">42ea</strain>
    </source>
</reference>